<keyword evidence="1" id="KW-0175">Coiled coil</keyword>
<feature type="coiled-coil region" evidence="1">
    <location>
        <begin position="56"/>
        <end position="125"/>
    </location>
</feature>
<organism evidence="3 4">
    <name type="scientific">Cyberlindnera jadinii (strain ATCC 18201 / CBS 1600 / BCRC 20928 / JCM 3617 / NBRC 0987 / NRRL Y-1542)</name>
    <name type="common">Torula yeast</name>
    <name type="synonym">Candida utilis</name>
    <dbReference type="NCBI Taxonomy" id="983966"/>
    <lineage>
        <taxon>Eukaryota</taxon>
        <taxon>Fungi</taxon>
        <taxon>Dikarya</taxon>
        <taxon>Ascomycota</taxon>
        <taxon>Saccharomycotina</taxon>
        <taxon>Saccharomycetes</taxon>
        <taxon>Phaffomycetales</taxon>
        <taxon>Phaffomycetaceae</taxon>
        <taxon>Cyberlindnera</taxon>
    </lineage>
</organism>
<evidence type="ECO:0000256" key="2">
    <source>
        <dbReference type="SAM" id="MobiDB-lite"/>
    </source>
</evidence>
<protein>
    <submittedName>
        <fullName evidence="3">Uncharacterized protein</fullName>
    </submittedName>
</protein>
<accession>A0A0H5C4G9</accession>
<feature type="region of interest" description="Disordered" evidence="2">
    <location>
        <begin position="259"/>
        <end position="278"/>
    </location>
</feature>
<evidence type="ECO:0000256" key="1">
    <source>
        <dbReference type="SAM" id="Coils"/>
    </source>
</evidence>
<sequence>MSDESIPKPSSIPRPHTTPTKSQSHMTLYGYKSPRDGEAGVPSPKASPMGRSNPLRMSSREELQALKDEIEQKESLLSSIKGETMTLRTTVQRFEVQHQTLEEDLVDKQRDLKILTNRMDSLKTDSVNNKKDAERHYELKYKEMKLQNDTAMYNLEKLYKTEIERILADKVGKIQEEKLYFQQQVKDMNEDVDSDSAKLEQSLKELVDDMKRKENEVRSFMAKDLEELEEEEKSLDTELGKVEMEIEVLKNKLLELKQEEDSKSQELDTNKLQNSQRSADLKELGMKYSEMQKYIHLTNENISKLKTDLEVEKTQTKKYEDALLLEERKDVKLIINFKS</sequence>
<proteinExistence type="predicted"/>
<feature type="compositionally biased region" description="Basic and acidic residues" evidence="2">
    <location>
        <begin position="259"/>
        <end position="269"/>
    </location>
</feature>
<dbReference type="EMBL" id="CDQK01000003">
    <property type="protein sequence ID" value="CEP22861.1"/>
    <property type="molecule type" value="Genomic_DNA"/>
</dbReference>
<reference evidence="4" key="1">
    <citation type="journal article" date="2015" name="J. Biotechnol.">
        <title>The structure of the Cyberlindnera jadinii genome and its relation to Candida utilis analyzed by the occurrence of single nucleotide polymorphisms.</title>
        <authorList>
            <person name="Rupp O."/>
            <person name="Brinkrolf K."/>
            <person name="Buerth C."/>
            <person name="Kunigo M."/>
            <person name="Schneider J."/>
            <person name="Jaenicke S."/>
            <person name="Goesmann A."/>
            <person name="Puehler A."/>
            <person name="Jaeger K.-E."/>
            <person name="Ernst J.F."/>
        </authorList>
    </citation>
    <scope>NUCLEOTIDE SEQUENCE [LARGE SCALE GENOMIC DNA]</scope>
    <source>
        <strain evidence="4">ATCC 18201 / CBS 1600 / BCRC 20928 / JCM 3617 / NBRC 0987 / NRRL Y-1542</strain>
    </source>
</reference>
<name>A0A0H5C4G9_CYBJN</name>
<dbReference type="AlphaFoldDB" id="A0A0H5C4G9"/>
<feature type="region of interest" description="Disordered" evidence="2">
    <location>
        <begin position="1"/>
        <end position="56"/>
    </location>
</feature>
<evidence type="ECO:0000313" key="4">
    <source>
        <dbReference type="Proteomes" id="UP000038830"/>
    </source>
</evidence>
<gene>
    <name evidence="3" type="ORF">BN1211_3319</name>
</gene>
<evidence type="ECO:0000313" key="3">
    <source>
        <dbReference type="EMBL" id="CEP22861.1"/>
    </source>
</evidence>
<feature type="compositionally biased region" description="Polar residues" evidence="2">
    <location>
        <begin position="17"/>
        <end position="26"/>
    </location>
</feature>
<dbReference type="Proteomes" id="UP000038830">
    <property type="component" value="Unassembled WGS sequence"/>
</dbReference>